<organism evidence="10 11">
    <name type="scientific">Paracoccus seriniphilus</name>
    <dbReference type="NCBI Taxonomy" id="184748"/>
    <lineage>
        <taxon>Bacteria</taxon>
        <taxon>Pseudomonadati</taxon>
        <taxon>Pseudomonadota</taxon>
        <taxon>Alphaproteobacteria</taxon>
        <taxon>Rhodobacterales</taxon>
        <taxon>Paracoccaceae</taxon>
        <taxon>Paracoccus</taxon>
    </lineage>
</organism>
<comment type="similarity">
    <text evidence="2">Belongs to the binding-protein-dependent transport system permease family. CysTW subfamily.</text>
</comment>
<sequence>MSQHSLEGSGLRIYAILYLLFLYAPIALLPIFAFNSGTIIAFPLQGFTTDWFSQMWANATLRRALTNSLIIAVSSSVLATCLGIFAARASTRFNFPGKGGMMGFIMLPMVLPEIIVAMSLLVVLLGSGLKLSILTVIVGHTLICMPYGIAILSTAFSSLDKSLEEAAYDLGETKWSAFRLVTLPLVMPGIISSLLISFTISLDEFIIAFFLAGSEPTLPTYIFSQLRFPKQIPMIMALGTVLVALSIVLLAVGEYFRRRGLARIGGKDSGGFL</sequence>
<evidence type="ECO:0000256" key="8">
    <source>
        <dbReference type="RuleBase" id="RU363032"/>
    </source>
</evidence>
<keyword evidence="11" id="KW-1185">Reference proteome</keyword>
<feature type="transmembrane region" description="Helical" evidence="8">
    <location>
        <begin position="232"/>
        <end position="253"/>
    </location>
</feature>
<dbReference type="CDD" id="cd06261">
    <property type="entry name" value="TM_PBP2"/>
    <property type="match status" value="1"/>
</dbReference>
<keyword evidence="3 8" id="KW-0813">Transport</keyword>
<dbReference type="PANTHER" id="PTHR43848:SF2">
    <property type="entry name" value="PUTRESCINE TRANSPORT SYSTEM PERMEASE PROTEIN POTI"/>
    <property type="match status" value="1"/>
</dbReference>
<keyword evidence="7 8" id="KW-0472">Membrane</keyword>
<dbReference type="InterPro" id="IPR000515">
    <property type="entry name" value="MetI-like"/>
</dbReference>
<dbReference type="PROSITE" id="PS50928">
    <property type="entry name" value="ABC_TM1"/>
    <property type="match status" value="1"/>
</dbReference>
<dbReference type="EMBL" id="FZQB01000020">
    <property type="protein sequence ID" value="SNT76465.1"/>
    <property type="molecule type" value="Genomic_DNA"/>
</dbReference>
<accession>A0A239Q1U6</accession>
<dbReference type="PANTHER" id="PTHR43848">
    <property type="entry name" value="PUTRESCINE TRANSPORT SYSTEM PERMEASE PROTEIN POTI"/>
    <property type="match status" value="1"/>
</dbReference>
<dbReference type="GO" id="GO:0055085">
    <property type="term" value="P:transmembrane transport"/>
    <property type="evidence" value="ECO:0007669"/>
    <property type="project" value="InterPro"/>
</dbReference>
<keyword evidence="5 8" id="KW-0812">Transmembrane</keyword>
<dbReference type="GO" id="GO:0005886">
    <property type="term" value="C:plasma membrane"/>
    <property type="evidence" value="ECO:0007669"/>
    <property type="project" value="UniProtKB-SubCell"/>
</dbReference>
<reference evidence="10 11" key="1">
    <citation type="submission" date="2017-07" db="EMBL/GenBank/DDBJ databases">
        <authorList>
            <person name="Sun Z.S."/>
            <person name="Albrecht U."/>
            <person name="Echele G."/>
            <person name="Lee C.C."/>
        </authorList>
    </citation>
    <scope>NUCLEOTIDE SEQUENCE [LARGE SCALE GENOMIC DNA]</scope>
    <source>
        <strain evidence="10 11">DSM 14827</strain>
    </source>
</reference>
<keyword evidence="6 8" id="KW-1133">Transmembrane helix</keyword>
<dbReference type="SUPFAM" id="SSF161098">
    <property type="entry name" value="MetI-like"/>
    <property type="match status" value="1"/>
</dbReference>
<feature type="transmembrane region" description="Helical" evidence="8">
    <location>
        <begin position="12"/>
        <end position="44"/>
    </location>
</feature>
<dbReference type="Gene3D" id="1.10.3720.10">
    <property type="entry name" value="MetI-like"/>
    <property type="match status" value="1"/>
</dbReference>
<proteinExistence type="inferred from homology"/>
<evidence type="ECO:0000256" key="4">
    <source>
        <dbReference type="ARBA" id="ARBA00022475"/>
    </source>
</evidence>
<evidence type="ECO:0000256" key="1">
    <source>
        <dbReference type="ARBA" id="ARBA00004651"/>
    </source>
</evidence>
<protein>
    <submittedName>
        <fullName evidence="10">Spermidine/putrescine transport system permease protein</fullName>
    </submittedName>
</protein>
<dbReference type="RefSeq" id="WP_089345776.1">
    <property type="nucleotide sequence ID" value="NZ_CP067129.1"/>
</dbReference>
<dbReference type="Proteomes" id="UP000198307">
    <property type="component" value="Unassembled WGS sequence"/>
</dbReference>
<name>A0A239Q1U6_9RHOB</name>
<dbReference type="OrthoDB" id="9782004at2"/>
<feature type="transmembrane region" description="Helical" evidence="8">
    <location>
        <begin position="99"/>
        <end position="125"/>
    </location>
</feature>
<dbReference type="AlphaFoldDB" id="A0A239Q1U6"/>
<evidence type="ECO:0000256" key="2">
    <source>
        <dbReference type="ARBA" id="ARBA00007069"/>
    </source>
</evidence>
<evidence type="ECO:0000313" key="10">
    <source>
        <dbReference type="EMBL" id="SNT76465.1"/>
    </source>
</evidence>
<evidence type="ECO:0000313" key="11">
    <source>
        <dbReference type="Proteomes" id="UP000198307"/>
    </source>
</evidence>
<feature type="transmembrane region" description="Helical" evidence="8">
    <location>
        <begin position="64"/>
        <end position="87"/>
    </location>
</feature>
<gene>
    <name evidence="10" type="ORF">SAMN05444959_12032</name>
</gene>
<feature type="domain" description="ABC transmembrane type-1" evidence="9">
    <location>
        <begin position="65"/>
        <end position="253"/>
    </location>
</feature>
<feature type="transmembrane region" description="Helical" evidence="8">
    <location>
        <begin position="131"/>
        <end position="159"/>
    </location>
</feature>
<dbReference type="InterPro" id="IPR035906">
    <property type="entry name" value="MetI-like_sf"/>
</dbReference>
<evidence type="ECO:0000256" key="3">
    <source>
        <dbReference type="ARBA" id="ARBA00022448"/>
    </source>
</evidence>
<evidence type="ECO:0000259" key="9">
    <source>
        <dbReference type="PROSITE" id="PS50928"/>
    </source>
</evidence>
<comment type="subcellular location">
    <subcellularLocation>
        <location evidence="1 8">Cell membrane</location>
        <topology evidence="1 8">Multi-pass membrane protein</topology>
    </subcellularLocation>
</comment>
<keyword evidence="4" id="KW-1003">Cell membrane</keyword>
<feature type="transmembrane region" description="Helical" evidence="8">
    <location>
        <begin position="180"/>
        <end position="212"/>
    </location>
</feature>
<evidence type="ECO:0000256" key="7">
    <source>
        <dbReference type="ARBA" id="ARBA00023136"/>
    </source>
</evidence>
<dbReference type="InterPro" id="IPR051789">
    <property type="entry name" value="Bact_Polyamine_Transport"/>
</dbReference>
<evidence type="ECO:0000256" key="5">
    <source>
        <dbReference type="ARBA" id="ARBA00022692"/>
    </source>
</evidence>
<dbReference type="Pfam" id="PF00528">
    <property type="entry name" value="BPD_transp_1"/>
    <property type="match status" value="1"/>
</dbReference>
<evidence type="ECO:0000256" key="6">
    <source>
        <dbReference type="ARBA" id="ARBA00022989"/>
    </source>
</evidence>